<dbReference type="GO" id="GO:0031838">
    <property type="term" value="C:haptoglobin-hemoglobin complex"/>
    <property type="evidence" value="ECO:0007669"/>
    <property type="project" value="TreeGrafter"/>
</dbReference>
<dbReference type="GO" id="GO:0020037">
    <property type="term" value="F:heme binding"/>
    <property type="evidence" value="ECO:0007669"/>
    <property type="project" value="InterPro"/>
</dbReference>
<name>A0AA35PAF1_9SAUR</name>
<evidence type="ECO:0000256" key="2">
    <source>
        <dbReference type="ARBA" id="ARBA00022723"/>
    </source>
</evidence>
<dbReference type="InterPro" id="IPR050056">
    <property type="entry name" value="Hemoglobin_oxygen_transport"/>
</dbReference>
<reference evidence="4" key="1">
    <citation type="submission" date="2022-12" db="EMBL/GenBank/DDBJ databases">
        <authorList>
            <person name="Alioto T."/>
            <person name="Alioto T."/>
            <person name="Gomez Garrido J."/>
        </authorList>
    </citation>
    <scope>NUCLEOTIDE SEQUENCE</scope>
</reference>
<accession>A0AA35PAF1</accession>
<dbReference type="GO" id="GO:0042744">
    <property type="term" value="P:hydrogen peroxide catabolic process"/>
    <property type="evidence" value="ECO:0007669"/>
    <property type="project" value="TreeGrafter"/>
</dbReference>
<dbReference type="PANTHER" id="PTHR11442:SF41">
    <property type="entry name" value="HEMOGLOBIN SUBUNIT ZETA"/>
    <property type="match status" value="1"/>
</dbReference>
<dbReference type="SUPFAM" id="SSF46458">
    <property type="entry name" value="Globin-like"/>
    <property type="match status" value="1"/>
</dbReference>
<evidence type="ECO:0000256" key="3">
    <source>
        <dbReference type="ARBA" id="ARBA00023004"/>
    </source>
</evidence>
<gene>
    <name evidence="4" type="ORF">PODLI_1B000857</name>
</gene>
<dbReference type="GO" id="GO:0043177">
    <property type="term" value="F:organic acid binding"/>
    <property type="evidence" value="ECO:0007669"/>
    <property type="project" value="TreeGrafter"/>
</dbReference>
<dbReference type="EMBL" id="OX395132">
    <property type="protein sequence ID" value="CAI5778705.1"/>
    <property type="molecule type" value="Genomic_DNA"/>
</dbReference>
<dbReference type="GO" id="GO:0004601">
    <property type="term" value="F:peroxidase activity"/>
    <property type="evidence" value="ECO:0007669"/>
    <property type="project" value="TreeGrafter"/>
</dbReference>
<proteinExistence type="predicted"/>
<keyword evidence="3" id="KW-0408">Iron</keyword>
<keyword evidence="1" id="KW-0349">Heme</keyword>
<dbReference type="GO" id="GO:0072562">
    <property type="term" value="C:blood microparticle"/>
    <property type="evidence" value="ECO:0007669"/>
    <property type="project" value="TreeGrafter"/>
</dbReference>
<dbReference type="PANTHER" id="PTHR11442">
    <property type="entry name" value="HEMOGLOBIN FAMILY MEMBER"/>
    <property type="match status" value="1"/>
</dbReference>
<organism evidence="4 5">
    <name type="scientific">Podarcis lilfordi</name>
    <name type="common">Lilford's wall lizard</name>
    <dbReference type="NCBI Taxonomy" id="74358"/>
    <lineage>
        <taxon>Eukaryota</taxon>
        <taxon>Metazoa</taxon>
        <taxon>Chordata</taxon>
        <taxon>Craniata</taxon>
        <taxon>Vertebrata</taxon>
        <taxon>Euteleostomi</taxon>
        <taxon>Lepidosauria</taxon>
        <taxon>Squamata</taxon>
        <taxon>Bifurcata</taxon>
        <taxon>Unidentata</taxon>
        <taxon>Episquamata</taxon>
        <taxon>Laterata</taxon>
        <taxon>Lacertibaenia</taxon>
        <taxon>Lacertidae</taxon>
        <taxon>Podarcis</taxon>
    </lineage>
</organism>
<evidence type="ECO:0000313" key="4">
    <source>
        <dbReference type="EMBL" id="CAI5778705.1"/>
    </source>
</evidence>
<protein>
    <submittedName>
        <fullName evidence="4">Hemoglobin subunit alpha-A-like</fullName>
    </submittedName>
</protein>
<dbReference type="GO" id="GO:0031720">
    <property type="term" value="F:haptoglobin binding"/>
    <property type="evidence" value="ECO:0007669"/>
    <property type="project" value="TreeGrafter"/>
</dbReference>
<dbReference type="InterPro" id="IPR009050">
    <property type="entry name" value="Globin-like_sf"/>
</dbReference>
<dbReference type="GO" id="GO:0005833">
    <property type="term" value="C:hemoglobin complex"/>
    <property type="evidence" value="ECO:0007669"/>
    <property type="project" value="TreeGrafter"/>
</dbReference>
<keyword evidence="5" id="KW-1185">Reference proteome</keyword>
<dbReference type="AlphaFoldDB" id="A0AA35PAF1"/>
<dbReference type="GO" id="GO:0019825">
    <property type="term" value="F:oxygen binding"/>
    <property type="evidence" value="ECO:0007669"/>
    <property type="project" value="InterPro"/>
</dbReference>
<evidence type="ECO:0000313" key="5">
    <source>
        <dbReference type="Proteomes" id="UP001178461"/>
    </source>
</evidence>
<dbReference type="GO" id="GO:0046872">
    <property type="term" value="F:metal ion binding"/>
    <property type="evidence" value="ECO:0007669"/>
    <property type="project" value="UniProtKB-KW"/>
</dbReference>
<dbReference type="GO" id="GO:0005344">
    <property type="term" value="F:oxygen carrier activity"/>
    <property type="evidence" value="ECO:0007669"/>
    <property type="project" value="TreeGrafter"/>
</dbReference>
<dbReference type="Gene3D" id="1.10.490.10">
    <property type="entry name" value="Globins"/>
    <property type="match status" value="1"/>
</dbReference>
<sequence>MTSDDNSHLMHVRMLLQFHAKDIGAEAIIRMFAAHPTTKTYFMHIDIAPGAFDKLSDLDAQKLRVEPVNFALLGR</sequence>
<dbReference type="InterPro" id="IPR012292">
    <property type="entry name" value="Globin/Proto"/>
</dbReference>
<dbReference type="Proteomes" id="UP001178461">
    <property type="component" value="Chromosome 7"/>
</dbReference>
<evidence type="ECO:0000256" key="1">
    <source>
        <dbReference type="ARBA" id="ARBA00022617"/>
    </source>
</evidence>
<keyword evidence="2" id="KW-0479">Metal-binding</keyword>